<name>A0ABY8U9F3_TETOB</name>
<gene>
    <name evidence="1" type="ORF">OEZ85_009483</name>
</gene>
<dbReference type="EMBL" id="CP126216">
    <property type="protein sequence ID" value="WIA17995.1"/>
    <property type="molecule type" value="Genomic_DNA"/>
</dbReference>
<proteinExistence type="predicted"/>
<evidence type="ECO:0000313" key="2">
    <source>
        <dbReference type="Proteomes" id="UP001244341"/>
    </source>
</evidence>
<sequence length="89" mass="9541">MVLAFAIAMLSKECYGPTAIYLTIITGVVASYVPSTELYAKHKVSQARDAAGKEKAGQSIDAENYFLPVITGIHGLYMPPPGRKKNPGL</sequence>
<evidence type="ECO:0000313" key="1">
    <source>
        <dbReference type="EMBL" id="WIA17995.1"/>
    </source>
</evidence>
<accession>A0ABY8U9F3</accession>
<organism evidence="1 2">
    <name type="scientific">Tetradesmus obliquus</name>
    <name type="common">Green alga</name>
    <name type="synonym">Acutodesmus obliquus</name>
    <dbReference type="NCBI Taxonomy" id="3088"/>
    <lineage>
        <taxon>Eukaryota</taxon>
        <taxon>Viridiplantae</taxon>
        <taxon>Chlorophyta</taxon>
        <taxon>core chlorophytes</taxon>
        <taxon>Chlorophyceae</taxon>
        <taxon>CS clade</taxon>
        <taxon>Sphaeropleales</taxon>
        <taxon>Scenedesmaceae</taxon>
        <taxon>Tetradesmus</taxon>
    </lineage>
</organism>
<reference evidence="1 2" key="1">
    <citation type="submission" date="2023-05" db="EMBL/GenBank/DDBJ databases">
        <title>A 100% complete, gapless, phased diploid assembly of the Scenedesmus obliquus UTEX 3031 genome.</title>
        <authorList>
            <person name="Biondi T.C."/>
            <person name="Hanschen E.R."/>
            <person name="Kwon T."/>
            <person name="Eng W."/>
            <person name="Kruse C.P.S."/>
            <person name="Koehler S.I."/>
            <person name="Kunde Y."/>
            <person name="Gleasner C.D."/>
            <person name="You Mak K.T."/>
            <person name="Polle J."/>
            <person name="Hovde B.T."/>
            <person name="Starkenburg S.R."/>
        </authorList>
    </citation>
    <scope>NUCLEOTIDE SEQUENCE [LARGE SCALE GENOMIC DNA]</scope>
    <source>
        <strain evidence="1 2">DOE0152z</strain>
    </source>
</reference>
<keyword evidence="2" id="KW-1185">Reference proteome</keyword>
<dbReference type="Proteomes" id="UP001244341">
    <property type="component" value="Chromosome 9b"/>
</dbReference>
<protein>
    <submittedName>
        <fullName evidence="1">Uncharacterized protein</fullName>
    </submittedName>
</protein>